<keyword evidence="4" id="KW-1185">Reference proteome</keyword>
<accession>A0A1I3Z7Z3</accession>
<feature type="transmembrane region" description="Helical" evidence="2">
    <location>
        <begin position="438"/>
        <end position="463"/>
    </location>
</feature>
<name>A0A1I3Z7Z3_9HYPH</name>
<feature type="transmembrane region" description="Helical" evidence="2">
    <location>
        <begin position="92"/>
        <end position="111"/>
    </location>
</feature>
<evidence type="ECO:0000313" key="3">
    <source>
        <dbReference type="EMBL" id="SFK40142.1"/>
    </source>
</evidence>
<organism evidence="3 4">
    <name type="scientific">Neomesorhizobium albiziae</name>
    <dbReference type="NCBI Taxonomy" id="335020"/>
    <lineage>
        <taxon>Bacteria</taxon>
        <taxon>Pseudomonadati</taxon>
        <taxon>Pseudomonadota</taxon>
        <taxon>Alphaproteobacteria</taxon>
        <taxon>Hyphomicrobiales</taxon>
        <taxon>Phyllobacteriaceae</taxon>
        <taxon>Neomesorhizobium</taxon>
    </lineage>
</organism>
<protein>
    <submittedName>
        <fullName evidence="3">Uncharacterized protein</fullName>
    </submittedName>
</protein>
<reference evidence="3 4" key="1">
    <citation type="submission" date="2016-10" db="EMBL/GenBank/DDBJ databases">
        <authorList>
            <person name="Varghese N."/>
            <person name="Submissions S."/>
        </authorList>
    </citation>
    <scope>NUCLEOTIDE SEQUENCE [LARGE SCALE GENOMIC DNA]</scope>
    <source>
        <strain evidence="3 4">DSM 21822</strain>
    </source>
</reference>
<keyword evidence="2" id="KW-0472">Membrane</keyword>
<feature type="transmembrane region" description="Helical" evidence="2">
    <location>
        <begin position="414"/>
        <end position="432"/>
    </location>
</feature>
<evidence type="ECO:0000256" key="1">
    <source>
        <dbReference type="SAM" id="Coils"/>
    </source>
</evidence>
<keyword evidence="2" id="KW-1133">Transmembrane helix</keyword>
<evidence type="ECO:0000313" key="4">
    <source>
        <dbReference type="Proteomes" id="UP000323300"/>
    </source>
</evidence>
<gene>
    <name evidence="3" type="ORF">SAMN04488498_1062</name>
</gene>
<dbReference type="EMBL" id="FOSL01000006">
    <property type="protein sequence ID" value="SFK40142.1"/>
    <property type="molecule type" value="Genomic_DNA"/>
</dbReference>
<dbReference type="AlphaFoldDB" id="A0A1I3Z7Z3"/>
<proteinExistence type="predicted"/>
<feature type="transmembrane region" description="Helical" evidence="2">
    <location>
        <begin position="55"/>
        <end position="76"/>
    </location>
</feature>
<sequence length="479" mass="52465">MPADPNIVELVDDAKLLASYFRKIGDQRSGELLTRVSAIEKAGINRVSMGDPNVVQLNALFTSFVSTLPAGAVLNLRSSGGIFVKIDRKKSVWLATLVLASIFFMFVVGQLTHIYNRGVDLAADLAALEAQKPLQKFGILERNLLYAEARLEDGSSANITTAATGDKPGKSINSAAVMKGIISPPSDPVDNQYRLAQEASQQYVAELTELDQKINALEAETRDFQKQATYPFMGMETMSSWLNRTSTRWACLLLQRPVQLVAAASGAPKDAGKVTTRSRSNCDSLPQASNGYGYSPRFVGMRNTFCNDIGRFENGSSEAIDNLPPIIKASLEDRFGIDVMKVIDLNCKLGLNYYSDSVPFISVLSKPVSSIISFYSFMVLPCLFGAFGALMYYMRRVLDPRAVDPSLTRTLHRVALGALSGMILAWLWNGMFNANEDFRAVGLGVFALAFVFGFSIDVFFVFLDRLVRLSTDAVNRIGA</sequence>
<keyword evidence="2" id="KW-0812">Transmembrane</keyword>
<evidence type="ECO:0000256" key="2">
    <source>
        <dbReference type="SAM" id="Phobius"/>
    </source>
</evidence>
<feature type="coiled-coil region" evidence="1">
    <location>
        <begin position="200"/>
        <end position="227"/>
    </location>
</feature>
<keyword evidence="1" id="KW-0175">Coiled coil</keyword>
<dbReference type="Proteomes" id="UP000323300">
    <property type="component" value="Unassembled WGS sequence"/>
</dbReference>
<feature type="transmembrane region" description="Helical" evidence="2">
    <location>
        <begin position="372"/>
        <end position="393"/>
    </location>
</feature>